<protein>
    <submittedName>
        <fullName evidence="1">Uncharacterized protein</fullName>
    </submittedName>
</protein>
<dbReference type="Gene3D" id="3.40.50.1820">
    <property type="entry name" value="alpha/beta hydrolase"/>
    <property type="match status" value="1"/>
</dbReference>
<accession>X0TN40</accession>
<dbReference type="EMBL" id="BARS01019317">
    <property type="protein sequence ID" value="GAF89547.1"/>
    <property type="molecule type" value="Genomic_DNA"/>
</dbReference>
<reference evidence="1" key="1">
    <citation type="journal article" date="2014" name="Front. Microbiol.">
        <title>High frequency of phylogenetically diverse reductive dehalogenase-homologous genes in deep subseafloor sedimentary metagenomes.</title>
        <authorList>
            <person name="Kawai M."/>
            <person name="Futagami T."/>
            <person name="Toyoda A."/>
            <person name="Takaki Y."/>
            <person name="Nishi S."/>
            <person name="Hori S."/>
            <person name="Arai W."/>
            <person name="Tsubouchi T."/>
            <person name="Morono Y."/>
            <person name="Uchiyama I."/>
            <person name="Ito T."/>
            <person name="Fujiyama A."/>
            <person name="Inagaki F."/>
            <person name="Takami H."/>
        </authorList>
    </citation>
    <scope>NUCLEOTIDE SEQUENCE</scope>
    <source>
        <strain evidence="1">Expedition CK06-06</strain>
    </source>
</reference>
<sequence length="213" mass="22429">EKIYFFGHSQGGITGALFVPHEPNLKAAVLSGAGAQLLLTLLRKETEISIATLLSLALNDDDYGPLDEFHPTLNILQTFIEPADPLGYARTYLREPPGGIAPRSVFLSYGVGDTYTPNITTEALAVAAGIAPAGELVVGYDALELTGPVTPLTPPVCDNYVGSTGTSSAVVVQYEPRPGNDGHFVVFDHMTAQRQSSAFLGTHAADGCATLIE</sequence>
<dbReference type="InterPro" id="IPR029058">
    <property type="entry name" value="AB_hydrolase_fold"/>
</dbReference>
<dbReference type="SUPFAM" id="SSF53474">
    <property type="entry name" value="alpha/beta-Hydrolases"/>
    <property type="match status" value="1"/>
</dbReference>
<name>X0TN40_9ZZZZ</name>
<evidence type="ECO:0000313" key="1">
    <source>
        <dbReference type="EMBL" id="GAF89547.1"/>
    </source>
</evidence>
<gene>
    <name evidence="1" type="ORF">S01H1_31324</name>
</gene>
<proteinExistence type="predicted"/>
<organism evidence="1">
    <name type="scientific">marine sediment metagenome</name>
    <dbReference type="NCBI Taxonomy" id="412755"/>
    <lineage>
        <taxon>unclassified sequences</taxon>
        <taxon>metagenomes</taxon>
        <taxon>ecological metagenomes</taxon>
    </lineage>
</organism>
<dbReference type="AlphaFoldDB" id="X0TN40"/>
<comment type="caution">
    <text evidence="1">The sequence shown here is derived from an EMBL/GenBank/DDBJ whole genome shotgun (WGS) entry which is preliminary data.</text>
</comment>
<feature type="non-terminal residue" evidence="1">
    <location>
        <position position="1"/>
    </location>
</feature>